<dbReference type="AlphaFoldDB" id="A0A1G7WNU7"/>
<evidence type="ECO:0000313" key="2">
    <source>
        <dbReference type="Proteomes" id="UP000198956"/>
    </source>
</evidence>
<dbReference type="Proteomes" id="UP000198956">
    <property type="component" value="Unassembled WGS sequence"/>
</dbReference>
<dbReference type="OrthoDB" id="9977819at2"/>
<protein>
    <submittedName>
        <fullName evidence="1">Uncharacterized protein</fullName>
    </submittedName>
</protein>
<organism evidence="1 2">
    <name type="scientific">Aneurinibacillus thermoaerophilus</name>
    <dbReference type="NCBI Taxonomy" id="143495"/>
    <lineage>
        <taxon>Bacteria</taxon>
        <taxon>Bacillati</taxon>
        <taxon>Bacillota</taxon>
        <taxon>Bacilli</taxon>
        <taxon>Bacillales</taxon>
        <taxon>Paenibacillaceae</taxon>
        <taxon>Aneurinibacillus group</taxon>
        <taxon>Aneurinibacillus</taxon>
    </lineage>
</organism>
<evidence type="ECO:0000313" key="1">
    <source>
        <dbReference type="EMBL" id="SDG73573.1"/>
    </source>
</evidence>
<reference evidence="1 2" key="1">
    <citation type="submission" date="2016-10" db="EMBL/GenBank/DDBJ databases">
        <authorList>
            <person name="de Groot N.N."/>
        </authorList>
    </citation>
    <scope>NUCLEOTIDE SEQUENCE [LARGE SCALE GENOMIC DNA]</scope>
    <source>
        <strain evidence="1 2">L 420-91</strain>
    </source>
</reference>
<sequence length="85" mass="10094">MVQVKNEMFNRMMEELKQQKELVIYKTFVLQYINNAIENLNIQGTALELLKGSMISIHTAKTREEVDFYTLHAEDFIRNIENNKQ</sequence>
<dbReference type="EMBL" id="FNDE01000002">
    <property type="protein sequence ID" value="SDG73573.1"/>
    <property type="molecule type" value="Genomic_DNA"/>
</dbReference>
<accession>A0A1G7WNU7</accession>
<gene>
    <name evidence="1" type="ORF">SAMN04489735_100231</name>
</gene>
<name>A0A1G7WNU7_ANETH</name>
<proteinExistence type="predicted"/>
<dbReference type="RefSeq" id="WP_091259672.1">
    <property type="nucleotide sequence ID" value="NZ_FNDE01000002.1"/>
</dbReference>